<sequence length="291" mass="31576">MPRRARRLALQIAMRPMWLHARLQRSLDNPKLVQFNTGSMYREDLSGVKISNMFIRTRQTLPATIFISLATLLLLAIVGCSSEEPTPTPVATPVSATEAVELARKSMADLQSFSFQLTHDSGHTTLSGALELTRAVGLVATNGLDLEAEANIGRAFVRVEAVVIGEQTWMTNPLTGVWSEIAPEDSPFSFLDPVKLVADILGDTQNSAYPDSHATDELQILGTIPAQSLAALVGTVDPEANPEVVLFISPNNNLLQKIVINGIVQPEDEAGTIRVITLSEFDKQVSLEPPI</sequence>
<dbReference type="EMBL" id="CP046147">
    <property type="protein sequence ID" value="WFG39077.1"/>
    <property type="molecule type" value="Genomic_DNA"/>
</dbReference>
<evidence type="ECO:0000313" key="4">
    <source>
        <dbReference type="Proteomes" id="UP001321249"/>
    </source>
</evidence>
<reference evidence="3 4" key="1">
    <citation type="submission" date="2019-11" db="EMBL/GenBank/DDBJ databases">
        <authorList>
            <person name="Cho J.-C."/>
        </authorList>
    </citation>
    <scope>NUCLEOTIDE SEQUENCE [LARGE SCALE GENOMIC DNA]</scope>
    <source>
        <strain evidence="2 3">JH1073</strain>
        <strain evidence="1 4">JH702</strain>
    </source>
</reference>
<reference evidence="3" key="3">
    <citation type="submission" date="2023-06" db="EMBL/GenBank/DDBJ databases">
        <title>Pangenomics reveal diversification of enzyme families and niche specialization in globally abundant SAR202 bacteria.</title>
        <authorList>
            <person name="Saw J.H.W."/>
        </authorList>
    </citation>
    <scope>NUCLEOTIDE SEQUENCE [LARGE SCALE GENOMIC DNA]</scope>
    <source>
        <strain evidence="3">JH1073</strain>
    </source>
</reference>
<evidence type="ECO:0000313" key="2">
    <source>
        <dbReference type="EMBL" id="WFG39077.1"/>
    </source>
</evidence>
<keyword evidence="3" id="KW-1185">Reference proteome</keyword>
<evidence type="ECO:0000313" key="1">
    <source>
        <dbReference type="EMBL" id="MDG0866203.1"/>
    </source>
</evidence>
<dbReference type="AlphaFoldDB" id="A0AAJ5ZHQ4"/>
<name>A0AAJ5ZHQ4_9CHLR</name>
<dbReference type="Proteomes" id="UP001321249">
    <property type="component" value="Unassembled WGS sequence"/>
</dbReference>
<protein>
    <submittedName>
        <fullName evidence="2">LppX_LprAFG lipoprotein</fullName>
    </submittedName>
</protein>
<evidence type="ECO:0000313" key="3">
    <source>
        <dbReference type="Proteomes" id="UP001219901"/>
    </source>
</evidence>
<dbReference type="EMBL" id="WMBE01000001">
    <property type="protein sequence ID" value="MDG0866203.1"/>
    <property type="molecule type" value="Genomic_DNA"/>
</dbReference>
<proteinExistence type="predicted"/>
<reference evidence="2" key="2">
    <citation type="journal article" date="2023" name="Nat. Commun.">
        <title>Cultivation of marine bacteria of the SAR202 clade.</title>
        <authorList>
            <person name="Lim Y."/>
            <person name="Seo J.H."/>
            <person name="Giovannoni S.J."/>
            <person name="Kang I."/>
            <person name="Cho J.C."/>
        </authorList>
    </citation>
    <scope>NUCLEOTIDE SEQUENCE</scope>
    <source>
        <strain evidence="2">JH1073</strain>
    </source>
</reference>
<dbReference type="Proteomes" id="UP001219901">
    <property type="component" value="Chromosome"/>
</dbReference>
<dbReference type="InterPro" id="IPR029046">
    <property type="entry name" value="LolA/LolB/LppX"/>
</dbReference>
<dbReference type="SUPFAM" id="SSF89392">
    <property type="entry name" value="Prokaryotic lipoproteins and lipoprotein localization factors"/>
    <property type="match status" value="1"/>
</dbReference>
<gene>
    <name evidence="1" type="ORF">GKO46_03850</name>
    <name evidence="2" type="ORF">GKO48_05410</name>
</gene>
<accession>A0AAJ5ZHQ4</accession>
<dbReference type="Gene3D" id="2.50.20.20">
    <property type="match status" value="1"/>
</dbReference>
<organism evidence="2 3">
    <name type="scientific">Candidatus Lucifugimonas marina</name>
    <dbReference type="NCBI Taxonomy" id="3038979"/>
    <lineage>
        <taxon>Bacteria</taxon>
        <taxon>Bacillati</taxon>
        <taxon>Chloroflexota</taxon>
        <taxon>Dehalococcoidia</taxon>
        <taxon>SAR202 cluster</taxon>
        <taxon>Candidatus Lucifugimonadales</taxon>
        <taxon>Candidatus Lucifugimonadaceae</taxon>
        <taxon>Candidatus Lucifugimonas</taxon>
    </lineage>
</organism>
<keyword evidence="2" id="KW-0449">Lipoprotein</keyword>
<dbReference type="RefSeq" id="WP_342822403.1">
    <property type="nucleotide sequence ID" value="NZ_CP046146.1"/>
</dbReference>